<dbReference type="EMBL" id="JACHGF010000002">
    <property type="protein sequence ID" value="MBB5282962.1"/>
    <property type="molecule type" value="Genomic_DNA"/>
</dbReference>
<protein>
    <submittedName>
        <fullName evidence="1">Uncharacterized protein</fullName>
    </submittedName>
</protein>
<dbReference type="Proteomes" id="UP000557307">
    <property type="component" value="Unassembled WGS sequence"/>
</dbReference>
<proteinExistence type="predicted"/>
<organism evidence="1 2">
    <name type="scientific">Rhabdobacter roseus</name>
    <dbReference type="NCBI Taxonomy" id="1655419"/>
    <lineage>
        <taxon>Bacteria</taxon>
        <taxon>Pseudomonadati</taxon>
        <taxon>Bacteroidota</taxon>
        <taxon>Cytophagia</taxon>
        <taxon>Cytophagales</taxon>
        <taxon>Cytophagaceae</taxon>
        <taxon>Rhabdobacter</taxon>
    </lineage>
</organism>
<keyword evidence="2" id="KW-1185">Reference proteome</keyword>
<accession>A0A840TN43</accession>
<evidence type="ECO:0000313" key="1">
    <source>
        <dbReference type="EMBL" id="MBB5282962.1"/>
    </source>
</evidence>
<evidence type="ECO:0000313" key="2">
    <source>
        <dbReference type="Proteomes" id="UP000557307"/>
    </source>
</evidence>
<sequence length="65" mass="7786">MHYIAWNPIEKKMVMGSDNLIQLLLVYLYKKEILTSREIEKLRLAYALKKSYREKDLNSILKDVN</sequence>
<name>A0A840TN43_9BACT</name>
<gene>
    <name evidence="1" type="ORF">HNQ92_001088</name>
</gene>
<reference evidence="1 2" key="1">
    <citation type="submission" date="2020-08" db="EMBL/GenBank/DDBJ databases">
        <title>Genomic Encyclopedia of Type Strains, Phase IV (KMG-IV): sequencing the most valuable type-strain genomes for metagenomic binning, comparative biology and taxonomic classification.</title>
        <authorList>
            <person name="Goeker M."/>
        </authorList>
    </citation>
    <scope>NUCLEOTIDE SEQUENCE [LARGE SCALE GENOMIC DNA]</scope>
    <source>
        <strain evidence="1 2">DSM 105074</strain>
    </source>
</reference>
<dbReference type="AlphaFoldDB" id="A0A840TN43"/>
<comment type="caution">
    <text evidence="1">The sequence shown here is derived from an EMBL/GenBank/DDBJ whole genome shotgun (WGS) entry which is preliminary data.</text>
</comment>